<sequence length="877" mass="98817">MPLCLQLLETVAENIVAVVGSNYFTQEDNLTQYSQLTQNEQSSEDSLQLLEIYYLFARNTAIGYPSQPLCKLLQWLVQSVSCLAVRSGCEVDKGLKLQLLVLSELIKISAGVKIYLKELKTIKKLYRSLTILLNSTENPELLVFSMTILARLVLLDSMGSKLFSEKNVKQAFELIFSVLDGSWRTDANESMSMSNTILDRPSMLPIVSIDLLCDLGIREDILELLKQNQKTLVVVDNCLMSININGDTEEILIADHFLASVVRLNHVFQTIVAKSLFDLDILYRVLQTTLHPSKLVSTMTAKLIIKVIGDDVLSFRTLFESLATTERLNPIVGGMARCIADATAVVQNSGNLEVLSHSDDYLQSVVLCHVLAKLSSLPVIRSLCADKISLNQSATLIQAESALTGSVDPQILICFQPQLSIHLMTLLSSLVSDEKLDEKIKRTLILFLRSSEVSKVLAAALSNRTDKTFVVESLLLLTQLLTMSEKKHVNAFELSEEIFNLNQRVGDSYENFQSTIATLQASADVSAKKIEKLQTEMQQMLHFQDQLKAQQDQALAELGEKFIDQIRQKDDAMQKIRDAYEDKLREITLQCESMGQHMNKQTDTLQQREALLQESRAKRGILEEKNTDHKRKIQALEIRIEEIAQTHSTVMEEMQLREKRLLELREKIAAISEDYTTQREELASARDDNRRLESELKEQEITNESTYKELVLLSKAYKALADDKMSIESEVDTIRDEMAGLESMSVALQSRLQGKKELADQLAQKVEQLDDAVAEYKNALGDEHEKRCTVSRELDELKKAHRKLESMMVTLEIQVAEQRLLVNSKDEYILKCEADICHLTEEVGKQANLQALIHQLSSGVDNGSKVNDSSSVIAHDK</sequence>
<keyword evidence="1" id="KW-0175">Coiled coil</keyword>
<dbReference type="OrthoDB" id="73401at2759"/>
<evidence type="ECO:0000256" key="1">
    <source>
        <dbReference type="SAM" id="Coils"/>
    </source>
</evidence>
<dbReference type="GeneID" id="36397270"/>
<dbReference type="RefSeq" id="XP_024572677.1">
    <property type="nucleotide sequence ID" value="XM_024719368.1"/>
</dbReference>
<dbReference type="OMA" id="SYKAFTH"/>
<evidence type="ECO:0000313" key="4">
    <source>
        <dbReference type="Proteomes" id="UP000054928"/>
    </source>
</evidence>
<dbReference type="InterPro" id="IPR048701">
    <property type="entry name" value="CIP2A_N"/>
</dbReference>
<dbReference type="AlphaFoldDB" id="A0A0P1A7W1"/>
<dbReference type="STRING" id="4781.A0A0P1A7W1"/>
<proteinExistence type="predicted"/>
<reference evidence="4" key="1">
    <citation type="submission" date="2014-09" db="EMBL/GenBank/DDBJ databases">
        <authorList>
            <person name="Sharma Rahul"/>
            <person name="Thines Marco"/>
        </authorList>
    </citation>
    <scope>NUCLEOTIDE SEQUENCE [LARGE SCALE GENOMIC DNA]</scope>
</reference>
<organism evidence="3 4">
    <name type="scientific">Plasmopara halstedii</name>
    <name type="common">Downy mildew of sunflower</name>
    <dbReference type="NCBI Taxonomy" id="4781"/>
    <lineage>
        <taxon>Eukaryota</taxon>
        <taxon>Sar</taxon>
        <taxon>Stramenopiles</taxon>
        <taxon>Oomycota</taxon>
        <taxon>Peronosporomycetes</taxon>
        <taxon>Peronosporales</taxon>
        <taxon>Peronosporaceae</taxon>
        <taxon>Plasmopara</taxon>
    </lineage>
</organism>
<accession>A0A0P1A7W1</accession>
<feature type="coiled-coil region" evidence="1">
    <location>
        <begin position="516"/>
        <end position="550"/>
    </location>
</feature>
<name>A0A0P1A7W1_PLAHL</name>
<evidence type="ECO:0000259" key="2">
    <source>
        <dbReference type="Pfam" id="PF21044"/>
    </source>
</evidence>
<dbReference type="Proteomes" id="UP000054928">
    <property type="component" value="Unassembled WGS sequence"/>
</dbReference>
<protein>
    <submittedName>
        <fullName evidence="3">Microtubule-associated proteins</fullName>
    </submittedName>
</protein>
<dbReference type="InterPro" id="IPR042510">
    <property type="entry name" value="CIP2A"/>
</dbReference>
<dbReference type="PANTHER" id="PTHR23161:SF2">
    <property type="entry name" value="PROTEIN CIP2A"/>
    <property type="match status" value="1"/>
</dbReference>
<evidence type="ECO:0000313" key="3">
    <source>
        <dbReference type="EMBL" id="CEG36308.1"/>
    </source>
</evidence>
<keyword evidence="4" id="KW-1185">Reference proteome</keyword>
<feature type="coiled-coil region" evidence="1">
    <location>
        <begin position="752"/>
        <end position="814"/>
    </location>
</feature>
<dbReference type="Pfam" id="PF21044">
    <property type="entry name" value="CIP2A_N"/>
    <property type="match status" value="1"/>
</dbReference>
<dbReference type="PANTHER" id="PTHR23161">
    <property type="entry name" value="PROTEIN CIP2A"/>
    <property type="match status" value="1"/>
</dbReference>
<dbReference type="EMBL" id="CCYD01000178">
    <property type="protein sequence ID" value="CEG36308.1"/>
    <property type="molecule type" value="Genomic_DNA"/>
</dbReference>
<feature type="coiled-coil region" evidence="1">
    <location>
        <begin position="619"/>
        <end position="709"/>
    </location>
</feature>
<feature type="domain" description="CIP2A N-terminal" evidence="2">
    <location>
        <begin position="94"/>
        <end position="179"/>
    </location>
</feature>